<dbReference type="AlphaFoldDB" id="A0A7S0RIP5"/>
<reference evidence="3" key="1">
    <citation type="submission" date="2021-01" db="EMBL/GenBank/DDBJ databases">
        <authorList>
            <person name="Corre E."/>
            <person name="Pelletier E."/>
            <person name="Niang G."/>
            <person name="Scheremetjew M."/>
            <person name="Finn R."/>
            <person name="Kale V."/>
            <person name="Holt S."/>
            <person name="Cochrane G."/>
            <person name="Meng A."/>
            <person name="Brown T."/>
            <person name="Cohen L."/>
        </authorList>
    </citation>
    <scope>NUCLEOTIDE SEQUENCE</scope>
    <source>
        <strain evidence="3">SAG 11-49</strain>
    </source>
</reference>
<feature type="compositionally biased region" description="Basic and acidic residues" evidence="1">
    <location>
        <begin position="39"/>
        <end position="49"/>
    </location>
</feature>
<gene>
    <name evidence="3" type="ORF">CLEI1391_LOCUS8548</name>
</gene>
<dbReference type="PANTHER" id="PTHR31184">
    <property type="entry name" value="HUNTINGTIN-INTERACTING PROTEIN K FAMILY MEMBER"/>
    <property type="match status" value="1"/>
</dbReference>
<dbReference type="EMBL" id="HBFB01015176">
    <property type="protein sequence ID" value="CAD8678489.1"/>
    <property type="molecule type" value="Transcribed_RNA"/>
</dbReference>
<organism evidence="3">
    <name type="scientific">Chlamydomonas leiostraca</name>
    <dbReference type="NCBI Taxonomy" id="1034604"/>
    <lineage>
        <taxon>Eukaryota</taxon>
        <taxon>Viridiplantae</taxon>
        <taxon>Chlorophyta</taxon>
        <taxon>core chlorophytes</taxon>
        <taxon>Chlorophyceae</taxon>
        <taxon>CS clade</taxon>
        <taxon>Chlamydomonadales</taxon>
        <taxon>Chlamydomonadaceae</taxon>
        <taxon>Chlamydomonas</taxon>
    </lineage>
</organism>
<feature type="region of interest" description="Disordered" evidence="1">
    <location>
        <begin position="1"/>
        <end position="66"/>
    </location>
</feature>
<dbReference type="Gene3D" id="1.10.8.10">
    <property type="entry name" value="DNA helicase RuvA subunit, C-terminal domain"/>
    <property type="match status" value="1"/>
</dbReference>
<dbReference type="PANTHER" id="PTHR31184:SF2">
    <property type="entry name" value="HUNTINGTIN-INTERACTING PROTEIN K"/>
    <property type="match status" value="1"/>
</dbReference>
<evidence type="ECO:0000259" key="2">
    <source>
        <dbReference type="Pfam" id="PF19026"/>
    </source>
</evidence>
<dbReference type="CDD" id="cd14361">
    <property type="entry name" value="UBA_HYPK"/>
    <property type="match status" value="1"/>
</dbReference>
<proteinExistence type="predicted"/>
<name>A0A7S0RIP5_9CHLO</name>
<dbReference type="InterPro" id="IPR044034">
    <property type="entry name" value="NAC-like_UBA"/>
</dbReference>
<sequence>MADDQFDDGDVEINENGNAKKDKQSAEQDKALDTLTDMAPERQMDENKVKQAMSKLAASRQADKEAQRAREAALAAVKVDKADVDLIAAEMEVDKKVADRRLREHNGDLKAALKSFL</sequence>
<dbReference type="GO" id="GO:0050821">
    <property type="term" value="P:protein stabilization"/>
    <property type="evidence" value="ECO:0007669"/>
    <property type="project" value="TreeGrafter"/>
</dbReference>
<evidence type="ECO:0000313" key="3">
    <source>
        <dbReference type="EMBL" id="CAD8678489.1"/>
    </source>
</evidence>
<accession>A0A7S0RIP5</accession>
<feature type="domain" description="Nascent polypeptide-associated complex subunit alpha-like UBA" evidence="2">
    <location>
        <begin position="77"/>
        <end position="117"/>
    </location>
</feature>
<protein>
    <recommendedName>
        <fullName evidence="2">Nascent polypeptide-associated complex subunit alpha-like UBA domain-containing protein</fullName>
    </recommendedName>
</protein>
<dbReference type="Pfam" id="PF19026">
    <property type="entry name" value="UBA_HYPK"/>
    <property type="match status" value="1"/>
</dbReference>
<feature type="compositionally biased region" description="Acidic residues" evidence="1">
    <location>
        <begin position="1"/>
        <end position="13"/>
    </location>
</feature>
<feature type="compositionally biased region" description="Basic and acidic residues" evidence="1">
    <location>
        <begin position="18"/>
        <end position="32"/>
    </location>
</feature>
<dbReference type="InterPro" id="IPR038922">
    <property type="entry name" value="HYPK_UBA"/>
</dbReference>
<evidence type="ECO:0000256" key="1">
    <source>
        <dbReference type="SAM" id="MobiDB-lite"/>
    </source>
</evidence>
<dbReference type="InterPro" id="IPR052617">
    <property type="entry name" value="Huntingtin-int_K"/>
</dbReference>